<feature type="compositionally biased region" description="Polar residues" evidence="1">
    <location>
        <begin position="67"/>
        <end position="77"/>
    </location>
</feature>
<comment type="caution">
    <text evidence="2">The sequence shown here is derived from an EMBL/GenBank/DDBJ whole genome shotgun (WGS) entry which is preliminary data.</text>
</comment>
<evidence type="ECO:0000313" key="3">
    <source>
        <dbReference type="Proteomes" id="UP000331127"/>
    </source>
</evidence>
<name>A0A5M3WUA4_9ACTN</name>
<feature type="region of interest" description="Disordered" evidence="1">
    <location>
        <begin position="1"/>
        <end position="84"/>
    </location>
</feature>
<feature type="compositionally biased region" description="Polar residues" evidence="1">
    <location>
        <begin position="222"/>
        <end position="232"/>
    </location>
</feature>
<evidence type="ECO:0000313" key="2">
    <source>
        <dbReference type="EMBL" id="GES11762.1"/>
    </source>
</evidence>
<feature type="compositionally biased region" description="Basic residues" evidence="1">
    <location>
        <begin position="1"/>
        <end position="12"/>
    </location>
</feature>
<keyword evidence="3" id="KW-1185">Reference proteome</keyword>
<proteinExistence type="predicted"/>
<feature type="compositionally biased region" description="Basic and acidic residues" evidence="1">
    <location>
        <begin position="209"/>
        <end position="219"/>
    </location>
</feature>
<dbReference type="EMBL" id="BLAE01000032">
    <property type="protein sequence ID" value="GES11762.1"/>
    <property type="molecule type" value="Genomic_DNA"/>
</dbReference>
<organism evidence="2 3">
    <name type="scientific">Acrocarpospora macrocephala</name>
    <dbReference type="NCBI Taxonomy" id="150177"/>
    <lineage>
        <taxon>Bacteria</taxon>
        <taxon>Bacillati</taxon>
        <taxon>Actinomycetota</taxon>
        <taxon>Actinomycetes</taxon>
        <taxon>Streptosporangiales</taxon>
        <taxon>Streptosporangiaceae</taxon>
        <taxon>Acrocarpospora</taxon>
    </lineage>
</organism>
<protein>
    <submittedName>
        <fullName evidence="2">Uncharacterized protein</fullName>
    </submittedName>
</protein>
<dbReference type="Pfam" id="PF17914">
    <property type="entry name" value="HopA1"/>
    <property type="match status" value="1"/>
</dbReference>
<feature type="region of interest" description="Disordered" evidence="1">
    <location>
        <begin position="114"/>
        <end position="252"/>
    </location>
</feature>
<gene>
    <name evidence="2" type="ORF">Amac_053590</name>
</gene>
<dbReference type="InterPro" id="IPR040871">
    <property type="entry name" value="HopA1"/>
</dbReference>
<accession>A0A5M3WUA4</accession>
<dbReference type="AlphaFoldDB" id="A0A5M3WUA4"/>
<feature type="compositionally biased region" description="Low complexity" evidence="1">
    <location>
        <begin position="13"/>
        <end position="30"/>
    </location>
</feature>
<evidence type="ECO:0000256" key="1">
    <source>
        <dbReference type="SAM" id="MobiDB-lite"/>
    </source>
</evidence>
<feature type="compositionally biased region" description="Basic and acidic residues" evidence="1">
    <location>
        <begin position="243"/>
        <end position="252"/>
    </location>
</feature>
<sequence>MHHRRLKPKKKPGSTSGSEEESGSTTRTPGQDIPTPTVSPIIVNTTAKPPVKWTAPTFARPALQIQEPDSQRTSPQPLQLVRRERKVRPARIMLRQTPDGPVEFPMRYAPILLNPEESTTTSSDEEPLLTLKPSRQPVLNTTPSKKLPVQLPNTPMVSKKPAPQIPSASDNPSRLGIRPAESSPAIRERKLRREKVQRFEESDVSGPERPSRLTTRDEGGPSQRTRSPSGRSQRLALTKRRGNRPEDMDRQDETRYRLNAARDMAFVQALYNDLFVEGILATDTRTLQQDIYRRLGFSALGYLDKAITEAEIFQLIAGAGPGTYNVVNQLMALNGTDIREALKTGDYVSFSNARYPGFRATQEQRQRRLIVNVANQRAGIKIVQGLLPLFNDKSVERYFKEVKVFLSTVALPLEDVKNDKLVVYYDVGPVQEDTSDYVGDQLATMIYTMIEPGDVDETITPFYSELMPAVSWAEDALDFAPEFAGLSFTQSRAMAIATALRFADDRWDKTDQTVKSAEELMTLIQMAFMVHGIHPTMPHRHKPSTTS</sequence>
<feature type="compositionally biased region" description="Polar residues" evidence="1">
    <location>
        <begin position="34"/>
        <end position="47"/>
    </location>
</feature>
<dbReference type="Proteomes" id="UP000331127">
    <property type="component" value="Unassembled WGS sequence"/>
</dbReference>
<reference evidence="2 3" key="1">
    <citation type="submission" date="2019-10" db="EMBL/GenBank/DDBJ databases">
        <title>Whole genome shotgun sequence of Acrocarpospora macrocephala NBRC 16266.</title>
        <authorList>
            <person name="Ichikawa N."/>
            <person name="Kimura A."/>
            <person name="Kitahashi Y."/>
            <person name="Komaki H."/>
            <person name="Oguchi A."/>
        </authorList>
    </citation>
    <scope>NUCLEOTIDE SEQUENCE [LARGE SCALE GENOMIC DNA]</scope>
    <source>
        <strain evidence="2 3">NBRC 16266</strain>
    </source>
</reference>